<comment type="similarity">
    <text evidence="3">Belongs to the ustYa family.</text>
</comment>
<keyword evidence="6" id="KW-1185">Reference proteome</keyword>
<evidence type="ECO:0000256" key="3">
    <source>
        <dbReference type="ARBA" id="ARBA00035112"/>
    </source>
</evidence>
<dbReference type="PANTHER" id="PTHR33365">
    <property type="entry name" value="YALI0B05434P"/>
    <property type="match status" value="1"/>
</dbReference>
<keyword evidence="4" id="KW-1133">Transmembrane helix</keyword>
<dbReference type="VEuPathDB" id="FungiDB:PV08_01716"/>
<dbReference type="HOGENOM" id="CLU_042941_4_0_1"/>
<protein>
    <submittedName>
        <fullName evidence="5">Uncharacterized protein</fullName>
    </submittedName>
</protein>
<reference evidence="5 6" key="1">
    <citation type="submission" date="2015-01" db="EMBL/GenBank/DDBJ databases">
        <title>The Genome Sequence of Exophiala spinifera CBS89968.</title>
        <authorList>
            <consortium name="The Broad Institute Genomics Platform"/>
            <person name="Cuomo C."/>
            <person name="de Hoog S."/>
            <person name="Gorbushina A."/>
            <person name="Stielow B."/>
            <person name="Teixiera M."/>
            <person name="Abouelleil A."/>
            <person name="Chapman S.B."/>
            <person name="Priest M."/>
            <person name="Young S.K."/>
            <person name="Wortman J."/>
            <person name="Nusbaum C."/>
            <person name="Birren B."/>
        </authorList>
    </citation>
    <scope>NUCLEOTIDE SEQUENCE [LARGE SCALE GENOMIC DNA]</scope>
    <source>
        <strain evidence="5 6">CBS 89968</strain>
    </source>
</reference>
<dbReference type="GO" id="GO:0016491">
    <property type="term" value="F:oxidoreductase activity"/>
    <property type="evidence" value="ECO:0007669"/>
    <property type="project" value="UniProtKB-KW"/>
</dbReference>
<keyword evidence="4" id="KW-0472">Membrane</keyword>
<dbReference type="AlphaFoldDB" id="A0A0D1Z0K1"/>
<dbReference type="GO" id="GO:0043386">
    <property type="term" value="P:mycotoxin biosynthetic process"/>
    <property type="evidence" value="ECO:0007669"/>
    <property type="project" value="InterPro"/>
</dbReference>
<dbReference type="Pfam" id="PF11807">
    <property type="entry name" value="UstYa"/>
    <property type="match status" value="1"/>
</dbReference>
<gene>
    <name evidence="5" type="ORF">PV08_01716</name>
</gene>
<keyword evidence="2" id="KW-0560">Oxidoreductase</keyword>
<name>A0A0D1Z0K1_9EURO</name>
<dbReference type="RefSeq" id="XP_016241352.1">
    <property type="nucleotide sequence ID" value="XM_016376076.1"/>
</dbReference>
<evidence type="ECO:0000313" key="6">
    <source>
        <dbReference type="Proteomes" id="UP000053328"/>
    </source>
</evidence>
<dbReference type="Proteomes" id="UP000053328">
    <property type="component" value="Unassembled WGS sequence"/>
</dbReference>
<accession>A0A0D1Z0K1</accession>
<evidence type="ECO:0000256" key="1">
    <source>
        <dbReference type="ARBA" id="ARBA00004685"/>
    </source>
</evidence>
<evidence type="ECO:0000313" key="5">
    <source>
        <dbReference type="EMBL" id="KIW21136.1"/>
    </source>
</evidence>
<evidence type="ECO:0000256" key="4">
    <source>
        <dbReference type="SAM" id="Phobius"/>
    </source>
</evidence>
<keyword evidence="4" id="KW-0812">Transmembrane</keyword>
<dbReference type="InterPro" id="IPR021765">
    <property type="entry name" value="UstYa-like"/>
</dbReference>
<evidence type="ECO:0000256" key="2">
    <source>
        <dbReference type="ARBA" id="ARBA00023002"/>
    </source>
</evidence>
<dbReference type="STRING" id="91928.A0A0D1Z0K1"/>
<proteinExistence type="inferred from homology"/>
<dbReference type="PANTHER" id="PTHR33365:SF11">
    <property type="entry name" value="TAT PATHWAY SIGNAL SEQUENCE"/>
    <property type="match status" value="1"/>
</dbReference>
<dbReference type="GeneID" id="27328799"/>
<feature type="transmembrane region" description="Helical" evidence="4">
    <location>
        <begin position="89"/>
        <end position="111"/>
    </location>
</feature>
<dbReference type="EMBL" id="KN847492">
    <property type="protein sequence ID" value="KIW21136.1"/>
    <property type="molecule type" value="Genomic_DNA"/>
</dbReference>
<sequence>MVLHASSDESAMPMLQQQNRDEEDIPLDDNASDITRVGYAAMYGKAAAVAAHVRERSPSNLSSWSDSYRSSTLTGTGTRRRRQWMTTDLIFVWFRWGVVVLLQATIILLLWGQNVATAACENHAHRHAAATAEKDAVLKGKVVETGDDINGIYKTLSHSYTYLKPDEDRFIPNMTSNDNRLEIRRNWDMLMPLGSGSVAIPEYKEHPLLGDPITDDPIRSGPLYEASWTHALHCLYYSVDSYHQLIVNGGSDDDNPYHASHCFEYLRNSILCNLDMTLEGSMSTPQDKERGQPHVCRNREEAVRWIEERRVDDLQDIVGP</sequence>
<dbReference type="OrthoDB" id="3687641at2759"/>
<comment type="pathway">
    <text evidence="1">Mycotoxin biosynthesis.</text>
</comment>
<organism evidence="5 6">
    <name type="scientific">Exophiala spinifera</name>
    <dbReference type="NCBI Taxonomy" id="91928"/>
    <lineage>
        <taxon>Eukaryota</taxon>
        <taxon>Fungi</taxon>
        <taxon>Dikarya</taxon>
        <taxon>Ascomycota</taxon>
        <taxon>Pezizomycotina</taxon>
        <taxon>Eurotiomycetes</taxon>
        <taxon>Chaetothyriomycetidae</taxon>
        <taxon>Chaetothyriales</taxon>
        <taxon>Herpotrichiellaceae</taxon>
        <taxon>Exophiala</taxon>
    </lineage>
</organism>